<dbReference type="RefSeq" id="WP_127455224.1">
    <property type="nucleotide sequence ID" value="NZ_JAROBY010000041.1"/>
</dbReference>
<gene>
    <name evidence="1" type="ORF">P5G65_23380</name>
</gene>
<dbReference type="SUPFAM" id="SSF55961">
    <property type="entry name" value="Bet v1-like"/>
    <property type="match status" value="1"/>
</dbReference>
<name>A0ABU6DGG7_9BACL</name>
<accession>A0ABU6DGG7</accession>
<dbReference type="Proteomes" id="UP001355653">
    <property type="component" value="Unassembled WGS sequence"/>
</dbReference>
<evidence type="ECO:0000313" key="2">
    <source>
        <dbReference type="Proteomes" id="UP001355653"/>
    </source>
</evidence>
<keyword evidence="2" id="KW-1185">Reference proteome</keyword>
<evidence type="ECO:0008006" key="3">
    <source>
        <dbReference type="Google" id="ProtNLM"/>
    </source>
</evidence>
<proteinExistence type="predicted"/>
<evidence type="ECO:0000313" key="1">
    <source>
        <dbReference type="EMBL" id="MEB4796849.1"/>
    </source>
</evidence>
<dbReference type="EMBL" id="JAROBY010000041">
    <property type="protein sequence ID" value="MEB4796849.1"/>
    <property type="molecule type" value="Genomic_DNA"/>
</dbReference>
<protein>
    <recommendedName>
        <fullName evidence="3">SRPBCC family protein</fullName>
    </recommendedName>
</protein>
<comment type="caution">
    <text evidence="1">The sequence shown here is derived from an EMBL/GenBank/DDBJ whole genome shotgun (WGS) entry which is preliminary data.</text>
</comment>
<sequence length="161" mass="18786">MITYKDTVFIQSSAFEIINWFLQMDEKQYMAWHKDHKAFRLVSGIQGQVGQTCYSEEYLGSFLLKSTYKLTLLSENRLLRFELGFPYSLLKGTCDFEFEEQSNGTVMTALIKIGGKFDFFDTVVKKAINKLLFKDDLLLSHMRDEGQYLSRIFAETHKSIE</sequence>
<reference evidence="1 2" key="1">
    <citation type="submission" date="2023-03" db="EMBL/GenBank/DDBJ databases">
        <title>Bacillus Genome Sequencing.</title>
        <authorList>
            <person name="Dunlap C."/>
        </authorList>
    </citation>
    <scope>NUCLEOTIDE SEQUENCE [LARGE SCALE GENOMIC DNA]</scope>
    <source>
        <strain evidence="1 2">NRS-1351</strain>
    </source>
</reference>
<organism evidence="1 2">
    <name type="scientific">Paenibacillus chondroitinus</name>
    <dbReference type="NCBI Taxonomy" id="59842"/>
    <lineage>
        <taxon>Bacteria</taxon>
        <taxon>Bacillati</taxon>
        <taxon>Bacillota</taxon>
        <taxon>Bacilli</taxon>
        <taxon>Bacillales</taxon>
        <taxon>Paenibacillaceae</taxon>
        <taxon>Paenibacillus</taxon>
    </lineage>
</organism>